<organism evidence="1 2">
    <name type="scientific">Paxillus involutus ATCC 200175</name>
    <dbReference type="NCBI Taxonomy" id="664439"/>
    <lineage>
        <taxon>Eukaryota</taxon>
        <taxon>Fungi</taxon>
        <taxon>Dikarya</taxon>
        <taxon>Basidiomycota</taxon>
        <taxon>Agaricomycotina</taxon>
        <taxon>Agaricomycetes</taxon>
        <taxon>Agaricomycetidae</taxon>
        <taxon>Boletales</taxon>
        <taxon>Paxilineae</taxon>
        <taxon>Paxillaceae</taxon>
        <taxon>Paxillus</taxon>
    </lineage>
</organism>
<feature type="non-terminal residue" evidence="1">
    <location>
        <position position="1"/>
    </location>
</feature>
<reference evidence="1 2" key="1">
    <citation type="submission" date="2014-06" db="EMBL/GenBank/DDBJ databases">
        <authorList>
            <consortium name="DOE Joint Genome Institute"/>
            <person name="Kuo A."/>
            <person name="Kohler A."/>
            <person name="Nagy L.G."/>
            <person name="Floudas D."/>
            <person name="Copeland A."/>
            <person name="Barry K.W."/>
            <person name="Cichocki N."/>
            <person name="Veneault-Fourrey C."/>
            <person name="LaButti K."/>
            <person name="Lindquist E.A."/>
            <person name="Lipzen A."/>
            <person name="Lundell T."/>
            <person name="Morin E."/>
            <person name="Murat C."/>
            <person name="Sun H."/>
            <person name="Tunlid A."/>
            <person name="Henrissat B."/>
            <person name="Grigoriev I.V."/>
            <person name="Hibbett D.S."/>
            <person name="Martin F."/>
            <person name="Nordberg H.P."/>
            <person name="Cantor M.N."/>
            <person name="Hua S.X."/>
        </authorList>
    </citation>
    <scope>NUCLEOTIDE SEQUENCE [LARGE SCALE GENOMIC DNA]</scope>
    <source>
        <strain evidence="1 2">ATCC 200175</strain>
    </source>
</reference>
<dbReference type="EMBL" id="KN819412">
    <property type="protein sequence ID" value="KIJ10234.1"/>
    <property type="molecule type" value="Genomic_DNA"/>
</dbReference>
<keyword evidence="2" id="KW-1185">Reference proteome</keyword>
<feature type="non-terminal residue" evidence="1">
    <location>
        <position position="66"/>
    </location>
</feature>
<dbReference type="OrthoDB" id="2654158at2759"/>
<protein>
    <submittedName>
        <fullName evidence="1">Uncharacterized protein</fullName>
    </submittedName>
</protein>
<dbReference type="HOGENOM" id="CLU_142394_1_0_1"/>
<evidence type="ECO:0000313" key="1">
    <source>
        <dbReference type="EMBL" id="KIJ10234.1"/>
    </source>
</evidence>
<sequence>PGIRRFIWNHCAVINCILQHLQNVGATVSAKKFVLAAPDATIVGHKCTLEGRIPHEDKVQKIWDWP</sequence>
<evidence type="ECO:0000313" key="2">
    <source>
        <dbReference type="Proteomes" id="UP000053647"/>
    </source>
</evidence>
<accession>A0A0C9SR87</accession>
<gene>
    <name evidence="1" type="ORF">PAXINDRAFT_32511</name>
</gene>
<reference evidence="2" key="2">
    <citation type="submission" date="2015-01" db="EMBL/GenBank/DDBJ databases">
        <title>Evolutionary Origins and Diversification of the Mycorrhizal Mutualists.</title>
        <authorList>
            <consortium name="DOE Joint Genome Institute"/>
            <consortium name="Mycorrhizal Genomics Consortium"/>
            <person name="Kohler A."/>
            <person name="Kuo A."/>
            <person name="Nagy L.G."/>
            <person name="Floudas D."/>
            <person name="Copeland A."/>
            <person name="Barry K.W."/>
            <person name="Cichocki N."/>
            <person name="Veneault-Fourrey C."/>
            <person name="LaButti K."/>
            <person name="Lindquist E.A."/>
            <person name="Lipzen A."/>
            <person name="Lundell T."/>
            <person name="Morin E."/>
            <person name="Murat C."/>
            <person name="Riley R."/>
            <person name="Ohm R."/>
            <person name="Sun H."/>
            <person name="Tunlid A."/>
            <person name="Henrissat B."/>
            <person name="Grigoriev I.V."/>
            <person name="Hibbett D.S."/>
            <person name="Martin F."/>
        </authorList>
    </citation>
    <scope>NUCLEOTIDE SEQUENCE [LARGE SCALE GENOMIC DNA]</scope>
    <source>
        <strain evidence="2">ATCC 200175</strain>
    </source>
</reference>
<name>A0A0C9SR87_PAXIN</name>
<dbReference type="Proteomes" id="UP000053647">
    <property type="component" value="Unassembled WGS sequence"/>
</dbReference>
<dbReference type="AlphaFoldDB" id="A0A0C9SR87"/>
<dbReference type="InterPro" id="IPR043502">
    <property type="entry name" value="DNA/RNA_pol_sf"/>
</dbReference>
<proteinExistence type="predicted"/>
<dbReference type="SUPFAM" id="SSF56672">
    <property type="entry name" value="DNA/RNA polymerases"/>
    <property type="match status" value="1"/>
</dbReference>